<evidence type="ECO:0000259" key="3">
    <source>
        <dbReference type="Pfam" id="PF08546"/>
    </source>
</evidence>
<dbReference type="InterPro" id="IPR008927">
    <property type="entry name" value="6-PGluconate_DH-like_C_sf"/>
</dbReference>
<name>A0ABR7N8R0_9FIRM</name>
<organism evidence="4 5">
    <name type="scientific">Jingyaoa shaoxingensis</name>
    <dbReference type="NCBI Taxonomy" id="2763671"/>
    <lineage>
        <taxon>Bacteria</taxon>
        <taxon>Bacillati</taxon>
        <taxon>Bacillota</taxon>
        <taxon>Clostridia</taxon>
        <taxon>Lachnospirales</taxon>
        <taxon>Lachnospiraceae</taxon>
        <taxon>Jingyaoa</taxon>
    </lineage>
</organism>
<evidence type="ECO:0000256" key="1">
    <source>
        <dbReference type="ARBA" id="ARBA00022857"/>
    </source>
</evidence>
<evidence type="ECO:0000313" key="5">
    <source>
        <dbReference type="Proteomes" id="UP000657421"/>
    </source>
</evidence>
<comment type="caution">
    <text evidence="4">The sequence shown here is derived from an EMBL/GenBank/DDBJ whole genome shotgun (WGS) entry which is preliminary data.</text>
</comment>
<evidence type="ECO:0000313" key="4">
    <source>
        <dbReference type="EMBL" id="MBC8572232.1"/>
    </source>
</evidence>
<dbReference type="InterPro" id="IPR013752">
    <property type="entry name" value="KPA_reductase"/>
</dbReference>
<protein>
    <recommendedName>
        <fullName evidence="3">Ketopantoate reductase C-terminal domain-containing protein</fullName>
    </recommendedName>
</protein>
<reference evidence="4 5" key="1">
    <citation type="submission" date="2020-08" db="EMBL/GenBank/DDBJ databases">
        <title>Genome public.</title>
        <authorList>
            <person name="Liu C."/>
            <person name="Sun Q."/>
        </authorList>
    </citation>
    <scope>NUCLEOTIDE SEQUENCE [LARGE SCALE GENOMIC DNA]</scope>
    <source>
        <strain evidence="4 5">NSJ-46</strain>
    </source>
</reference>
<dbReference type="Gene3D" id="1.10.1040.10">
    <property type="entry name" value="N-(1-d-carboxylethyl)-l-norvaline Dehydrogenase, domain 2"/>
    <property type="match status" value="1"/>
</dbReference>
<keyword evidence="2" id="KW-0560">Oxidoreductase</keyword>
<dbReference type="RefSeq" id="WP_249307219.1">
    <property type="nucleotide sequence ID" value="NZ_JACRSZ010000003.1"/>
</dbReference>
<dbReference type="Proteomes" id="UP000657421">
    <property type="component" value="Unassembled WGS sequence"/>
</dbReference>
<dbReference type="PANTHER" id="PTHR43765">
    <property type="entry name" value="2-DEHYDROPANTOATE 2-REDUCTASE-RELATED"/>
    <property type="match status" value="1"/>
</dbReference>
<dbReference type="PANTHER" id="PTHR43765:SF2">
    <property type="entry name" value="2-DEHYDROPANTOATE 2-REDUCTASE"/>
    <property type="match status" value="1"/>
</dbReference>
<dbReference type="InterPro" id="IPR013328">
    <property type="entry name" value="6PGD_dom2"/>
</dbReference>
<evidence type="ECO:0000256" key="2">
    <source>
        <dbReference type="ARBA" id="ARBA00023002"/>
    </source>
</evidence>
<feature type="domain" description="Ketopantoate reductase C-terminal" evidence="3">
    <location>
        <begin position="3"/>
        <end position="57"/>
    </location>
</feature>
<keyword evidence="1" id="KW-0521">NADP</keyword>
<dbReference type="EMBL" id="JACRSZ010000003">
    <property type="protein sequence ID" value="MBC8572232.1"/>
    <property type="molecule type" value="Genomic_DNA"/>
</dbReference>
<sequence length="66" mass="7556">MICEDAGKGYSSMYQDVKRCVPTEIDAINGAIVEQARRYNVPVPYNTLIVDLIHAIEESYEYRKQS</sequence>
<proteinExistence type="predicted"/>
<accession>A0ABR7N8R0</accession>
<keyword evidence="5" id="KW-1185">Reference proteome</keyword>
<dbReference type="SUPFAM" id="SSF48179">
    <property type="entry name" value="6-phosphogluconate dehydrogenase C-terminal domain-like"/>
    <property type="match status" value="1"/>
</dbReference>
<dbReference type="Pfam" id="PF08546">
    <property type="entry name" value="ApbA_C"/>
    <property type="match status" value="1"/>
</dbReference>
<dbReference type="InterPro" id="IPR050838">
    <property type="entry name" value="Ketopantoate_reductase"/>
</dbReference>
<gene>
    <name evidence="4" type="ORF">H8716_03910</name>
</gene>